<evidence type="ECO:0000256" key="4">
    <source>
        <dbReference type="ARBA" id="ARBA00022692"/>
    </source>
</evidence>
<name>A0A975CHR9_9BURK</name>
<evidence type="ECO:0000256" key="3">
    <source>
        <dbReference type="ARBA" id="ARBA00022448"/>
    </source>
</evidence>
<dbReference type="InterPro" id="IPR005829">
    <property type="entry name" value="Sugar_transporter_CS"/>
</dbReference>
<protein>
    <submittedName>
        <fullName evidence="9">MFS transporter</fullName>
    </submittedName>
</protein>
<gene>
    <name evidence="9" type="ORF">J1M35_19385</name>
</gene>
<organism evidence="9 10">
    <name type="scientific">Ottowia testudinis</name>
    <dbReference type="NCBI Taxonomy" id="2816950"/>
    <lineage>
        <taxon>Bacteria</taxon>
        <taxon>Pseudomonadati</taxon>
        <taxon>Pseudomonadota</taxon>
        <taxon>Betaproteobacteria</taxon>
        <taxon>Burkholderiales</taxon>
        <taxon>Comamonadaceae</taxon>
        <taxon>Ottowia</taxon>
    </lineage>
</organism>
<proteinExistence type="inferred from homology"/>
<dbReference type="PROSITE" id="PS00217">
    <property type="entry name" value="SUGAR_TRANSPORT_2"/>
    <property type="match status" value="1"/>
</dbReference>
<dbReference type="PANTHER" id="PTHR23511">
    <property type="entry name" value="SYNAPTIC VESICLE GLYCOPROTEIN 2"/>
    <property type="match status" value="1"/>
</dbReference>
<evidence type="ECO:0000259" key="8">
    <source>
        <dbReference type="PROSITE" id="PS50850"/>
    </source>
</evidence>
<feature type="transmembrane region" description="Helical" evidence="7">
    <location>
        <begin position="226"/>
        <end position="245"/>
    </location>
</feature>
<keyword evidence="4 7" id="KW-0812">Transmembrane</keyword>
<dbReference type="InterPro" id="IPR020846">
    <property type="entry name" value="MFS_dom"/>
</dbReference>
<comment type="subcellular location">
    <subcellularLocation>
        <location evidence="1">Membrane</location>
        <topology evidence="1">Multi-pass membrane protein</topology>
    </subcellularLocation>
</comment>
<dbReference type="InterPro" id="IPR011701">
    <property type="entry name" value="MFS"/>
</dbReference>
<feature type="transmembrane region" description="Helical" evidence="7">
    <location>
        <begin position="85"/>
        <end position="104"/>
    </location>
</feature>
<dbReference type="Pfam" id="PF07690">
    <property type="entry name" value="MFS_1"/>
    <property type="match status" value="2"/>
</dbReference>
<dbReference type="EMBL" id="CP071796">
    <property type="protein sequence ID" value="QTD45157.1"/>
    <property type="molecule type" value="Genomic_DNA"/>
</dbReference>
<dbReference type="InterPro" id="IPR036259">
    <property type="entry name" value="MFS_trans_sf"/>
</dbReference>
<dbReference type="PROSITE" id="PS50850">
    <property type="entry name" value="MFS"/>
    <property type="match status" value="1"/>
</dbReference>
<comment type="similarity">
    <text evidence="2">Belongs to the major facilitator superfamily. Sugar transporter (TC 2.A.1.1) family.</text>
</comment>
<reference evidence="9" key="1">
    <citation type="submission" date="2021-03" db="EMBL/GenBank/DDBJ databases">
        <title>Ottowia sp. 27C isolated from the cloaca of a Giant Asian pond turtle (Heosemys grandis).</title>
        <authorList>
            <person name="Spergser J."/>
            <person name="Busse H.-J."/>
        </authorList>
    </citation>
    <scope>NUCLEOTIDE SEQUENCE</scope>
    <source>
        <strain evidence="9">27C</strain>
    </source>
</reference>
<keyword evidence="5 7" id="KW-1133">Transmembrane helix</keyword>
<evidence type="ECO:0000256" key="6">
    <source>
        <dbReference type="ARBA" id="ARBA00023136"/>
    </source>
</evidence>
<evidence type="ECO:0000256" key="7">
    <source>
        <dbReference type="SAM" id="Phobius"/>
    </source>
</evidence>
<evidence type="ECO:0000256" key="1">
    <source>
        <dbReference type="ARBA" id="ARBA00004141"/>
    </source>
</evidence>
<feature type="transmembrane region" description="Helical" evidence="7">
    <location>
        <begin position="349"/>
        <end position="369"/>
    </location>
</feature>
<evidence type="ECO:0000256" key="5">
    <source>
        <dbReference type="ARBA" id="ARBA00022989"/>
    </source>
</evidence>
<dbReference type="RefSeq" id="WP_208008909.1">
    <property type="nucleotide sequence ID" value="NZ_CP071796.1"/>
</dbReference>
<feature type="domain" description="Major facilitator superfamily (MFS) profile" evidence="8">
    <location>
        <begin position="19"/>
        <end position="405"/>
    </location>
</feature>
<dbReference type="AlphaFoldDB" id="A0A975CHR9"/>
<dbReference type="GO" id="GO:0016020">
    <property type="term" value="C:membrane"/>
    <property type="evidence" value="ECO:0007669"/>
    <property type="project" value="UniProtKB-SubCell"/>
</dbReference>
<dbReference type="Gene3D" id="1.20.1250.20">
    <property type="entry name" value="MFS general substrate transporter like domains"/>
    <property type="match status" value="1"/>
</dbReference>
<dbReference type="CDD" id="cd17316">
    <property type="entry name" value="MFS_SV2_like"/>
    <property type="match status" value="1"/>
</dbReference>
<accession>A0A975CHR9</accession>
<keyword evidence="3" id="KW-0813">Transport</keyword>
<feature type="transmembrane region" description="Helical" evidence="7">
    <location>
        <begin position="265"/>
        <end position="284"/>
    </location>
</feature>
<evidence type="ECO:0000256" key="2">
    <source>
        <dbReference type="ARBA" id="ARBA00010992"/>
    </source>
</evidence>
<dbReference type="SUPFAM" id="SSF103473">
    <property type="entry name" value="MFS general substrate transporter"/>
    <property type="match status" value="1"/>
</dbReference>
<dbReference type="GO" id="GO:0022857">
    <property type="term" value="F:transmembrane transporter activity"/>
    <property type="evidence" value="ECO:0007669"/>
    <property type="project" value="InterPro"/>
</dbReference>
<evidence type="ECO:0000313" key="9">
    <source>
        <dbReference type="EMBL" id="QTD45157.1"/>
    </source>
</evidence>
<feature type="transmembrane region" description="Helical" evidence="7">
    <location>
        <begin position="20"/>
        <end position="43"/>
    </location>
</feature>
<sequence length="411" mass="44034">MSSATVSASGQPPLSKNRLLVTSGLGWMFDAMDVGLLSFILAALKADWGLSAGQMGWLGAINSVGMAVGAMMFGMMADRIGRKQVFVITLLLFAIASGLSAFASTLAVLMVLRFFIGMGLGGELPVASTYVSERVPAHERGRIVVLLESFWALGWILAALIAYFVMPRFDKDMGWRVALILGALPAVYALYLRRKLPDDKPTAPPSAGLPWTARLARLWSAEHRRATLMLWVLWFTVVFSYYGMFLWLPSVMIGKGFALIKSFEYVLWMTLAQLPGYFTAAWLIERVGRKFVLVVYLLGTAASAWAFGNASTEGMLLLFGALLSFFNLGAWGALYAYSPENYPAQIRASGVGTAAAVGRLGGLLGPLAIPYLGAQGWSTGAIFALFAITIAVGAAAVALLGRETKGGLAVA</sequence>
<feature type="transmembrane region" description="Helical" evidence="7">
    <location>
        <begin position="291"/>
        <end position="308"/>
    </location>
</feature>
<evidence type="ECO:0000313" key="10">
    <source>
        <dbReference type="Proteomes" id="UP000663903"/>
    </source>
</evidence>
<feature type="transmembrane region" description="Helical" evidence="7">
    <location>
        <begin position="314"/>
        <end position="337"/>
    </location>
</feature>
<dbReference type="KEGG" id="otd:J1M35_19385"/>
<feature type="transmembrane region" description="Helical" evidence="7">
    <location>
        <begin position="173"/>
        <end position="192"/>
    </location>
</feature>
<dbReference type="Proteomes" id="UP000663903">
    <property type="component" value="Chromosome"/>
</dbReference>
<feature type="transmembrane region" description="Helical" evidence="7">
    <location>
        <begin position="143"/>
        <end position="167"/>
    </location>
</feature>
<dbReference type="PANTHER" id="PTHR23511:SF34">
    <property type="entry name" value="SYNAPTIC VESICLE GLYCOPROTEIN 2"/>
    <property type="match status" value="1"/>
</dbReference>
<feature type="transmembrane region" description="Helical" evidence="7">
    <location>
        <begin position="381"/>
        <end position="401"/>
    </location>
</feature>
<feature type="transmembrane region" description="Helical" evidence="7">
    <location>
        <begin position="55"/>
        <end position="73"/>
    </location>
</feature>
<keyword evidence="6 7" id="KW-0472">Membrane</keyword>
<keyword evidence="10" id="KW-1185">Reference proteome</keyword>